<evidence type="ECO:0000313" key="1">
    <source>
        <dbReference type="EMBL" id="OEG23612.1"/>
    </source>
</evidence>
<accession>A0A1E5HF82</accession>
<evidence type="ECO:0000313" key="2">
    <source>
        <dbReference type="Proteomes" id="UP000094469"/>
    </source>
</evidence>
<comment type="caution">
    <text evidence="1">The sequence shown here is derived from an EMBL/GenBank/DDBJ whole genome shotgun (WGS) entry which is preliminary data.</text>
</comment>
<evidence type="ECO:0008006" key="3">
    <source>
        <dbReference type="Google" id="ProtNLM"/>
    </source>
</evidence>
<sequence length="224" mass="24905">MEKEKIEIVFSKLLSIPKSIFWNFRLLPFKQALRLPLLFHFKTRMYVNRGTMILLKDAKLFNFSFGFGGSLGVARNKESFFIVRNSGTLKIKGKSTFAAGSSIRVEEGVLEIGANFNANKNCYISVFKKVIIGEQVLLGWNVTLIDNDGHTIDSNQNVGEIHISNDCWIAAHSYILKNVSLGSGNVVAARSLVTSSLMKQGTPSRSVIAGHPAKVIKTNIVWRE</sequence>
<organism evidence="1 2">
    <name type="scientific">Enterococcus ureilyticus</name>
    <dbReference type="NCBI Taxonomy" id="1131292"/>
    <lineage>
        <taxon>Bacteria</taxon>
        <taxon>Bacillati</taxon>
        <taxon>Bacillota</taxon>
        <taxon>Bacilli</taxon>
        <taxon>Lactobacillales</taxon>
        <taxon>Enterococcaceae</taxon>
        <taxon>Enterococcus</taxon>
    </lineage>
</organism>
<dbReference type="InterPro" id="IPR051159">
    <property type="entry name" value="Hexapeptide_acetyltransf"/>
</dbReference>
<dbReference type="SUPFAM" id="SSF51161">
    <property type="entry name" value="Trimeric LpxA-like enzymes"/>
    <property type="match status" value="1"/>
</dbReference>
<dbReference type="Proteomes" id="UP000094469">
    <property type="component" value="Unassembled WGS sequence"/>
</dbReference>
<dbReference type="Gene3D" id="2.160.10.10">
    <property type="entry name" value="Hexapeptide repeat proteins"/>
    <property type="match status" value="1"/>
</dbReference>
<name>A0A1E5HF82_9ENTE</name>
<dbReference type="AlphaFoldDB" id="A0A1E5HF82"/>
<reference evidence="2" key="1">
    <citation type="submission" date="2016-09" db="EMBL/GenBank/DDBJ databases">
        <authorList>
            <person name="Gulvik C.A."/>
        </authorList>
    </citation>
    <scope>NUCLEOTIDE SEQUENCE [LARGE SCALE GENOMIC DNA]</scope>
    <source>
        <strain evidence="2">LMG 26676</strain>
    </source>
</reference>
<protein>
    <recommendedName>
        <fullName evidence="3">Acetyltransferase</fullName>
    </recommendedName>
</protein>
<dbReference type="RefSeq" id="WP_069639086.1">
    <property type="nucleotide sequence ID" value="NZ_JAFBEZ010000010.1"/>
</dbReference>
<proteinExistence type="predicted"/>
<dbReference type="EMBL" id="MIKC01000003">
    <property type="protein sequence ID" value="OEG23612.1"/>
    <property type="molecule type" value="Genomic_DNA"/>
</dbReference>
<dbReference type="InterPro" id="IPR011004">
    <property type="entry name" value="Trimer_LpxA-like_sf"/>
</dbReference>
<dbReference type="PANTHER" id="PTHR23416">
    <property type="entry name" value="SIALIC ACID SYNTHASE-RELATED"/>
    <property type="match status" value="1"/>
</dbReference>
<dbReference type="STRING" id="1131292.BCR24_11305"/>
<dbReference type="CDD" id="cd04647">
    <property type="entry name" value="LbH_MAT_like"/>
    <property type="match status" value="1"/>
</dbReference>
<gene>
    <name evidence="1" type="ORF">BCR24_11305</name>
</gene>
<keyword evidence="2" id="KW-1185">Reference proteome</keyword>